<feature type="compositionally biased region" description="Basic residues" evidence="1">
    <location>
        <begin position="84"/>
        <end position="94"/>
    </location>
</feature>
<evidence type="ECO:0000256" key="1">
    <source>
        <dbReference type="SAM" id="MobiDB-lite"/>
    </source>
</evidence>
<protein>
    <submittedName>
        <fullName evidence="2">Uncharacterized protein</fullName>
    </submittedName>
</protein>
<dbReference type="EMBL" id="CABPRJ010000001">
    <property type="protein sequence ID" value="VVC24153.1"/>
    <property type="molecule type" value="Genomic_DNA"/>
</dbReference>
<evidence type="ECO:0000313" key="3">
    <source>
        <dbReference type="Proteomes" id="UP000325440"/>
    </source>
</evidence>
<keyword evidence="3" id="KW-1185">Reference proteome</keyword>
<proteinExistence type="predicted"/>
<organism evidence="2 3">
    <name type="scientific">Cinara cedri</name>
    <dbReference type="NCBI Taxonomy" id="506608"/>
    <lineage>
        <taxon>Eukaryota</taxon>
        <taxon>Metazoa</taxon>
        <taxon>Ecdysozoa</taxon>
        <taxon>Arthropoda</taxon>
        <taxon>Hexapoda</taxon>
        <taxon>Insecta</taxon>
        <taxon>Pterygota</taxon>
        <taxon>Neoptera</taxon>
        <taxon>Paraneoptera</taxon>
        <taxon>Hemiptera</taxon>
        <taxon>Sternorrhyncha</taxon>
        <taxon>Aphidomorpha</taxon>
        <taxon>Aphidoidea</taxon>
        <taxon>Aphididae</taxon>
        <taxon>Lachninae</taxon>
        <taxon>Cinara</taxon>
    </lineage>
</organism>
<name>A0A5E4M009_9HEMI</name>
<accession>A0A5E4M009</accession>
<feature type="region of interest" description="Disordered" evidence="1">
    <location>
        <begin position="72"/>
        <end position="113"/>
    </location>
</feature>
<dbReference type="Proteomes" id="UP000325440">
    <property type="component" value="Unassembled WGS sequence"/>
</dbReference>
<gene>
    <name evidence="2" type="ORF">CINCED_3A022905</name>
</gene>
<reference evidence="2 3" key="1">
    <citation type="submission" date="2019-08" db="EMBL/GenBank/DDBJ databases">
        <authorList>
            <person name="Alioto T."/>
            <person name="Alioto T."/>
            <person name="Gomez Garrido J."/>
        </authorList>
    </citation>
    <scope>NUCLEOTIDE SEQUENCE [LARGE SCALE GENOMIC DNA]</scope>
</reference>
<sequence>MFFRLYILVIIHFYFKPQDIILNDSRFLENIVEDNILNYPVHLVESDDQRTVQSTSQIPIVIEVPAAFETLPSFPPPSQQVQLHNRRNSRRRRSTGNSNIPVRTVNRSSIRKK</sequence>
<evidence type="ECO:0000313" key="2">
    <source>
        <dbReference type="EMBL" id="VVC24153.1"/>
    </source>
</evidence>
<dbReference type="AlphaFoldDB" id="A0A5E4M009"/>